<sequence length="321" mass="37759">MHNSKRIRRMIIAIALIIVILLGLDYILYPCTFMRNDIHTVTTQKHQDIFMGTSHGKMNIDPKTISSVTGRTGHNLCVGGEYGIDAYYLAKLLLEKQKPERIIYEVDPGYFATQKEEGNNYLLFYHQFPISVSKAEYFGDLLLDCDFRSVLFPWYEYSLSYEIQSIPKTVSKKWNRDYSVSDLKSDSQEYHTDGFIERYAVDTSTLKMTQPKLFSEDTVNVQSMEYLQKLIKLCRKERIEFVAVTTPIPEETLKKYQESYEEAWNYFETFFGKEKVQYLNFNTTYYELFSHDINSYTDYDGHMNGDSARNYSEILAYFLKK</sequence>
<keyword evidence="1" id="KW-0812">Transmembrane</keyword>
<feature type="transmembrane region" description="Helical" evidence="1">
    <location>
        <begin position="12"/>
        <end position="29"/>
    </location>
</feature>
<dbReference type="KEGG" id="rto:RTO_16610"/>
<dbReference type="AlphaFoldDB" id="D4M4S9"/>
<proteinExistence type="predicted"/>
<evidence type="ECO:0008006" key="4">
    <source>
        <dbReference type="Google" id="ProtNLM"/>
    </source>
</evidence>
<evidence type="ECO:0000313" key="3">
    <source>
        <dbReference type="Proteomes" id="UP000008956"/>
    </source>
</evidence>
<keyword evidence="1" id="KW-1133">Transmembrane helix</keyword>
<protein>
    <recommendedName>
        <fullName evidence="4">SGNH/GDSL hydrolase family protein</fullName>
    </recommendedName>
</protein>
<evidence type="ECO:0000256" key="1">
    <source>
        <dbReference type="SAM" id="Phobius"/>
    </source>
</evidence>
<dbReference type="Proteomes" id="UP000008956">
    <property type="component" value="Chromosome"/>
</dbReference>
<evidence type="ECO:0000313" key="2">
    <source>
        <dbReference type="EMBL" id="CBL26241.1"/>
    </source>
</evidence>
<dbReference type="PATRIC" id="fig|657313.3.peg.1460"/>
<gene>
    <name evidence="2" type="ORF">RTO_16610</name>
</gene>
<keyword evidence="1" id="KW-0472">Membrane</keyword>
<name>D4M4S9_9FIRM</name>
<organism evidence="2 3">
    <name type="scientific">[Ruminococcus] torques L2-14</name>
    <dbReference type="NCBI Taxonomy" id="657313"/>
    <lineage>
        <taxon>Bacteria</taxon>
        <taxon>Bacillati</taxon>
        <taxon>Bacillota</taxon>
        <taxon>Clostridia</taxon>
        <taxon>Lachnospirales</taxon>
        <taxon>Lachnospiraceae</taxon>
        <taxon>Mediterraneibacter</taxon>
    </lineage>
</organism>
<dbReference type="SUPFAM" id="SSF52266">
    <property type="entry name" value="SGNH hydrolase"/>
    <property type="match status" value="1"/>
</dbReference>
<reference evidence="2 3" key="1">
    <citation type="submission" date="2010-03" db="EMBL/GenBank/DDBJ databases">
        <title>The genome sequence of Ruminococcus torques L2-14.</title>
        <authorList>
            <consortium name="metaHIT consortium -- http://www.metahit.eu/"/>
            <person name="Pajon A."/>
            <person name="Turner K."/>
            <person name="Parkhill J."/>
            <person name="Duncan S."/>
            <person name="Flint H."/>
        </authorList>
    </citation>
    <scope>NUCLEOTIDE SEQUENCE [LARGE SCALE GENOMIC DNA]</scope>
    <source>
        <strain evidence="2 3">L2-14</strain>
    </source>
</reference>
<reference evidence="2 3" key="2">
    <citation type="submission" date="2010-03" db="EMBL/GenBank/DDBJ databases">
        <authorList>
            <person name="Pajon A."/>
        </authorList>
    </citation>
    <scope>NUCLEOTIDE SEQUENCE [LARGE SCALE GENOMIC DNA]</scope>
    <source>
        <strain evidence="2 3">L2-14</strain>
    </source>
</reference>
<dbReference type="HOGENOM" id="CLU_067770_0_0_9"/>
<dbReference type="EMBL" id="FP929055">
    <property type="protein sequence ID" value="CBL26241.1"/>
    <property type="molecule type" value="Genomic_DNA"/>
</dbReference>
<accession>D4M4S9</accession>